<accession>A0A3L5TVD9</accession>
<evidence type="ECO:0000256" key="1">
    <source>
        <dbReference type="ARBA" id="ARBA00022729"/>
    </source>
</evidence>
<comment type="caution">
    <text evidence="5">The sequence shown here is derived from an EMBL/GenBank/DDBJ whole genome shotgun (WGS) entry which is preliminary data.</text>
</comment>
<dbReference type="InterPro" id="IPR057774">
    <property type="entry name" value="D8C_UMOD/GP2/OIT3-like"/>
</dbReference>
<dbReference type="Pfam" id="PF23283">
    <property type="entry name" value="D8C_UMOD"/>
    <property type="match status" value="2"/>
</dbReference>
<feature type="non-terminal residue" evidence="5">
    <location>
        <position position="1"/>
    </location>
</feature>
<evidence type="ECO:0000313" key="5">
    <source>
        <dbReference type="EMBL" id="OPL33928.1"/>
    </source>
</evidence>
<evidence type="ECO:0000256" key="2">
    <source>
        <dbReference type="ARBA" id="ARBA00023157"/>
    </source>
</evidence>
<feature type="transmembrane region" description="Helical" evidence="3">
    <location>
        <begin position="415"/>
        <end position="440"/>
    </location>
</feature>
<dbReference type="Proteomes" id="UP000266721">
    <property type="component" value="Unassembled WGS sequence"/>
</dbReference>
<gene>
    <name evidence="5" type="ORF">AM593_07794</name>
</gene>
<organism evidence="5 6">
    <name type="scientific">Mytilus galloprovincialis</name>
    <name type="common">Mediterranean mussel</name>
    <dbReference type="NCBI Taxonomy" id="29158"/>
    <lineage>
        <taxon>Eukaryota</taxon>
        <taxon>Metazoa</taxon>
        <taxon>Spiralia</taxon>
        <taxon>Lophotrochozoa</taxon>
        <taxon>Mollusca</taxon>
        <taxon>Bivalvia</taxon>
        <taxon>Autobranchia</taxon>
        <taxon>Pteriomorphia</taxon>
        <taxon>Mytilida</taxon>
        <taxon>Mytiloidea</taxon>
        <taxon>Mytilidae</taxon>
        <taxon>Mytilinae</taxon>
        <taxon>Mytilus</taxon>
    </lineage>
</organism>
<evidence type="ECO:0000313" key="6">
    <source>
        <dbReference type="Proteomes" id="UP000266721"/>
    </source>
</evidence>
<dbReference type="AlphaFoldDB" id="A0A3L5TVD9"/>
<keyword evidence="3" id="KW-0472">Membrane</keyword>
<feature type="domain" description="UMOD/GP2/OIT3-like D8C" evidence="4">
    <location>
        <begin position="39"/>
        <end position="114"/>
    </location>
</feature>
<reference evidence="5 6" key="1">
    <citation type="journal article" date="2016" name="PLoS ONE">
        <title>A First Insight into the Genome of the Filter-Feeder Mussel Mytilus galloprovincialis.</title>
        <authorList>
            <person name="Murgarella M."/>
            <person name="Puiu D."/>
            <person name="Novoa B."/>
            <person name="Figueras A."/>
            <person name="Posada D."/>
            <person name="Canchaya C."/>
        </authorList>
    </citation>
    <scope>NUCLEOTIDE SEQUENCE [LARGE SCALE GENOMIC DNA]</scope>
    <source>
        <tissue evidence="5">Muscle</tissue>
    </source>
</reference>
<keyword evidence="6" id="KW-1185">Reference proteome</keyword>
<dbReference type="PANTHER" id="PTHR36191:SF4">
    <property type="entry name" value="VWFD DOMAIN-CONTAINING PROTEIN"/>
    <property type="match status" value="1"/>
</dbReference>
<keyword evidence="2" id="KW-1015">Disulfide bond</keyword>
<dbReference type="EMBL" id="KV581133">
    <property type="protein sequence ID" value="OPL33928.1"/>
    <property type="molecule type" value="Genomic_DNA"/>
</dbReference>
<name>A0A3L5TVD9_MYTGA</name>
<keyword evidence="3" id="KW-0812">Transmembrane</keyword>
<keyword evidence="1" id="KW-0732">Signal</keyword>
<sequence length="509" mass="56033">LDTPNEDARSVANAALPSAICDNTLEAGWYRVTSYAGERMPTECVYGGMRCGTSMSIWMNGAYPDAGDVKTVQACAAHYDGDCCKHSYDIEVKNCTDYLVYNLVPVSSCYQAYCFGSELACPAGETSDNNRFTPGCRYEPCLAENHLTLDHWERSVSNTEIGNLCDNVLTPGWYRPISAVGNTMPTECPVGGYKCGTSSPIWMNGSYPSSGEITNVAACVGNYNGGCCTSSYDIQVKNCDEFYIYNLQPTSGCYQAYCFGTEIKCPVGETSDNEGFTPGCEFDPCHSSNYGILEGEMKRSSNYTLQSDDVAIEDSRLTTGWYKIDSVTGNDIVNETVGMMQCGTLYPLWMEGSLPDVSDKTVDRKVHSLFLTLQPPHPPSPLQGDHHLHDVYSLFSIYEFDCSSDDEDDKDDKPYIWVIVGMLAVLSTILLAILLVKFFLQRTVSKRAVSFVDVKGKLPTYDEAILQNEKNNGLQMVQTVTPSNPANQFIGSMTSVPPNSTKFGQMKLY</sequence>
<proteinExistence type="predicted"/>
<feature type="domain" description="UMOD/GP2/OIT3-like D8C" evidence="4">
    <location>
        <begin position="183"/>
        <end position="258"/>
    </location>
</feature>
<evidence type="ECO:0000259" key="4">
    <source>
        <dbReference type="Pfam" id="PF23283"/>
    </source>
</evidence>
<keyword evidence="3" id="KW-1133">Transmembrane helix</keyword>
<protein>
    <recommendedName>
        <fullName evidence="4">UMOD/GP2/OIT3-like D8C domain-containing protein</fullName>
    </recommendedName>
</protein>
<evidence type="ECO:0000256" key="3">
    <source>
        <dbReference type="SAM" id="Phobius"/>
    </source>
</evidence>
<dbReference type="PANTHER" id="PTHR36191">
    <property type="entry name" value="ENDO/EXONUCLEASE/PHOSPHATASE DOMAIN-CONTAINING PROTEIN-RELATED"/>
    <property type="match status" value="1"/>
</dbReference>